<gene>
    <name evidence="3" type="ORF">J2S59_001291</name>
</gene>
<proteinExistence type="predicted"/>
<feature type="region of interest" description="Disordered" evidence="2">
    <location>
        <begin position="213"/>
        <end position="237"/>
    </location>
</feature>
<comment type="caution">
    <text evidence="3">The sequence shown here is derived from an EMBL/GenBank/DDBJ whole genome shotgun (WGS) entry which is preliminary data.</text>
</comment>
<name>A0ABT9NM36_9ACTN</name>
<feature type="coiled-coil region" evidence="1">
    <location>
        <begin position="340"/>
        <end position="367"/>
    </location>
</feature>
<evidence type="ECO:0000313" key="3">
    <source>
        <dbReference type="EMBL" id="MDP9821482.1"/>
    </source>
</evidence>
<evidence type="ECO:0000256" key="1">
    <source>
        <dbReference type="SAM" id="Coils"/>
    </source>
</evidence>
<protein>
    <submittedName>
        <fullName evidence="3">Uncharacterized protein</fullName>
    </submittedName>
</protein>
<dbReference type="RefSeq" id="WP_306824930.1">
    <property type="nucleotide sequence ID" value="NZ_JAUSQM010000001.1"/>
</dbReference>
<reference evidence="3 4" key="1">
    <citation type="submission" date="2023-07" db="EMBL/GenBank/DDBJ databases">
        <title>Sequencing the genomes of 1000 actinobacteria strains.</title>
        <authorList>
            <person name="Klenk H.-P."/>
        </authorList>
    </citation>
    <scope>NUCLEOTIDE SEQUENCE [LARGE SCALE GENOMIC DNA]</scope>
    <source>
        <strain evidence="3 4">GD13</strain>
    </source>
</reference>
<evidence type="ECO:0000313" key="4">
    <source>
        <dbReference type="Proteomes" id="UP001240447"/>
    </source>
</evidence>
<keyword evidence="4" id="KW-1185">Reference proteome</keyword>
<sequence length="375" mass="40326">MAKRTVHLHIGPPGPASDAVHDGLLQQRFALASAGFHVPATSAYDALATEIELCRTHREHGLRRSEVEGTWARLAQEAWRSSRDVLISVPGLAAAPPDGRALAFDALAGLKVHLVLTPPDPGTALTSAWSAAVRAGRRTSFAKFARRALDPTATSEHAAHFRSTYDLPTVLDAWAPRLKPARVHVITAPAQRPGLPVGPTVWQRYAALLGTDLPDHAPAGTAERESTDPGPVPALDPHDAAAHLEVLRRVNRALDGRLSHPSYAAVVAPLFGEVTPLALPHLGPDPRTAPLHDVLSDLAREWTATLLARGHSVHGAPDDLVPQVPPTAPHPDDVTTKEQLEVATDLLAEAMLDLAQLRRDNERLSATRPRRWSGW</sequence>
<organism evidence="3 4">
    <name type="scientific">Nocardioides massiliensis</name>
    <dbReference type="NCBI Taxonomy" id="1325935"/>
    <lineage>
        <taxon>Bacteria</taxon>
        <taxon>Bacillati</taxon>
        <taxon>Actinomycetota</taxon>
        <taxon>Actinomycetes</taxon>
        <taxon>Propionibacteriales</taxon>
        <taxon>Nocardioidaceae</taxon>
        <taxon>Nocardioides</taxon>
    </lineage>
</organism>
<keyword evidence="1" id="KW-0175">Coiled coil</keyword>
<dbReference type="Proteomes" id="UP001240447">
    <property type="component" value="Unassembled WGS sequence"/>
</dbReference>
<dbReference type="EMBL" id="JAUSQM010000001">
    <property type="protein sequence ID" value="MDP9821482.1"/>
    <property type="molecule type" value="Genomic_DNA"/>
</dbReference>
<evidence type="ECO:0000256" key="2">
    <source>
        <dbReference type="SAM" id="MobiDB-lite"/>
    </source>
</evidence>
<accession>A0ABT9NM36</accession>
<feature type="region of interest" description="Disordered" evidence="2">
    <location>
        <begin position="314"/>
        <end position="333"/>
    </location>
</feature>